<keyword evidence="4" id="KW-0564">Palmitate</keyword>
<dbReference type="EMBL" id="FPLJ01000009">
    <property type="protein sequence ID" value="SGY82927.1"/>
    <property type="molecule type" value="Genomic_DNA"/>
</dbReference>
<dbReference type="KEGG" id="mvs:MVIS_0621"/>
<dbReference type="PATRIC" id="fig|80854.5.peg.651"/>
<sequence>MEFSLKKLVSVTAIASSVLLSACSGDKDSTVLRVGAMAGPEAEVIEIAKTIAKEKYNLDIEIVTFTDYVTPNRALEEGSIDVNAFQHKPYLDAQIEQRGYDITAVANTFVYPIAAYSTSIKRVDELKEGNKIAVPNDPTNLGRSLLLLEQQGIISLKSGAGIKATELDITANPFGVEIIKLEAALLARNLQDVTIAIINTTFATKIGLSPTKDGIFVENKESPYVNLIVARNDNKDSEKVKQFITAFQTQEVYDEAKKLFNNSIVKGW</sequence>
<dbReference type="PANTHER" id="PTHR30429">
    <property type="entry name" value="D-METHIONINE-BINDING LIPOPROTEIN METQ"/>
    <property type="match status" value="1"/>
</dbReference>
<name>A0A090IA91_9GAMM</name>
<reference evidence="9 11" key="2">
    <citation type="submission" date="2016-11" db="EMBL/GenBank/DDBJ databases">
        <authorList>
            <person name="Jaros S."/>
            <person name="Januszkiewicz K."/>
            <person name="Wedrychowicz H."/>
        </authorList>
    </citation>
    <scope>NUCLEOTIDE SEQUENCE [LARGE SCALE GENOMIC DNA]</scope>
    <source>
        <strain evidence="9">NVI 5450</strain>
    </source>
</reference>
<keyword evidence="2" id="KW-0732">Signal</keyword>
<dbReference type="STRING" id="80854.MVIS_0621"/>
<proteinExistence type="inferred from homology"/>
<dbReference type="Proteomes" id="UP000182660">
    <property type="component" value="Unassembled WGS sequence"/>
</dbReference>
<evidence type="ECO:0000256" key="1">
    <source>
        <dbReference type="ARBA" id="ARBA00004635"/>
    </source>
</evidence>
<dbReference type="Pfam" id="PF03180">
    <property type="entry name" value="Lipoprotein_9"/>
    <property type="match status" value="1"/>
</dbReference>
<accession>A0A090IA91</accession>
<evidence type="ECO:0000256" key="2">
    <source>
        <dbReference type="ARBA" id="ARBA00022729"/>
    </source>
</evidence>
<dbReference type="PROSITE" id="PS51257">
    <property type="entry name" value="PROKAR_LIPOPROTEIN"/>
    <property type="match status" value="1"/>
</dbReference>
<dbReference type="Proteomes" id="UP000183794">
    <property type="component" value="Unassembled WGS sequence"/>
</dbReference>
<evidence type="ECO:0000256" key="5">
    <source>
        <dbReference type="ARBA" id="ARBA00023288"/>
    </source>
</evidence>
<dbReference type="SUPFAM" id="SSF53850">
    <property type="entry name" value="Periplasmic binding protein-like II"/>
    <property type="match status" value="1"/>
</dbReference>
<evidence type="ECO:0000256" key="4">
    <source>
        <dbReference type="ARBA" id="ARBA00023139"/>
    </source>
</evidence>
<keyword evidence="3" id="KW-0472">Membrane</keyword>
<dbReference type="PANTHER" id="PTHR30429:SF1">
    <property type="entry name" value="D-METHIONINE-BINDING LIPOPROTEIN METQ-RELATED"/>
    <property type="match status" value="1"/>
</dbReference>
<dbReference type="NCBIfam" id="TIGR00363">
    <property type="entry name" value="MetQ/NlpA family lipoprotein"/>
    <property type="match status" value="1"/>
</dbReference>
<dbReference type="InterPro" id="IPR004872">
    <property type="entry name" value="Lipoprotein_NlpA"/>
</dbReference>
<dbReference type="OrthoDB" id="9812878at2"/>
<reference evidence="8 10" key="1">
    <citation type="submission" date="2016-11" db="EMBL/GenBank/DDBJ databases">
        <authorList>
            <person name="Klemetsen T."/>
        </authorList>
    </citation>
    <scope>NUCLEOTIDE SEQUENCE [LARGE SCALE GENOMIC DNA]</scope>
    <source>
        <strain evidence="8">MT 2528</strain>
    </source>
</reference>
<dbReference type="RefSeq" id="WP_045109067.1">
    <property type="nucleotide sequence ID" value="NZ_CAWQZC010000098.1"/>
</dbReference>
<dbReference type="CDD" id="cd13598">
    <property type="entry name" value="PBP2_lipoprotein_IlpA_like"/>
    <property type="match status" value="1"/>
</dbReference>
<dbReference type="GeneID" id="61294074"/>
<evidence type="ECO:0000256" key="7">
    <source>
        <dbReference type="PIRSR" id="PIRSR002854-1"/>
    </source>
</evidence>
<evidence type="ECO:0000313" key="9">
    <source>
        <dbReference type="EMBL" id="SGY83801.1"/>
    </source>
</evidence>
<dbReference type="HOGENOM" id="CLU_067080_0_0_6"/>
<evidence type="ECO:0000313" key="8">
    <source>
        <dbReference type="EMBL" id="SGY82927.1"/>
    </source>
</evidence>
<gene>
    <name evidence="8" type="ORF">MT2528_0341</name>
    <name evidence="9" type="ORF">NVI5450_0324</name>
</gene>
<feature type="lipid moiety-binding region" description="S-diacylglycerol cysteine" evidence="7">
    <location>
        <position position="23"/>
    </location>
</feature>
<keyword evidence="5 6" id="KW-0449">Lipoprotein</keyword>
<evidence type="ECO:0000256" key="6">
    <source>
        <dbReference type="PIRNR" id="PIRNR002854"/>
    </source>
</evidence>
<dbReference type="PIRSF" id="PIRSF002854">
    <property type="entry name" value="MetQ"/>
    <property type="match status" value="1"/>
</dbReference>
<comment type="subcellular location">
    <subcellularLocation>
        <location evidence="1">Membrane</location>
        <topology evidence="1">Lipid-anchor</topology>
    </subcellularLocation>
</comment>
<organism evidence="9 11">
    <name type="scientific">Moritella viscosa</name>
    <dbReference type="NCBI Taxonomy" id="80854"/>
    <lineage>
        <taxon>Bacteria</taxon>
        <taxon>Pseudomonadati</taxon>
        <taxon>Pseudomonadota</taxon>
        <taxon>Gammaproteobacteria</taxon>
        <taxon>Alteromonadales</taxon>
        <taxon>Moritellaceae</taxon>
        <taxon>Moritella</taxon>
    </lineage>
</organism>
<dbReference type="EMBL" id="FPLD01000007">
    <property type="protein sequence ID" value="SGY83801.1"/>
    <property type="molecule type" value="Genomic_DNA"/>
</dbReference>
<protein>
    <recommendedName>
        <fullName evidence="6">Lipoprotein</fullName>
    </recommendedName>
</protein>
<dbReference type="GO" id="GO:0016020">
    <property type="term" value="C:membrane"/>
    <property type="evidence" value="ECO:0007669"/>
    <property type="project" value="UniProtKB-SubCell"/>
</dbReference>
<comment type="similarity">
    <text evidence="6">Belongs to the nlpA lipoprotein family.</text>
</comment>
<evidence type="ECO:0000313" key="11">
    <source>
        <dbReference type="Proteomes" id="UP000183794"/>
    </source>
</evidence>
<evidence type="ECO:0000313" key="10">
    <source>
        <dbReference type="Proteomes" id="UP000182660"/>
    </source>
</evidence>
<dbReference type="AlphaFoldDB" id="A0A090IA91"/>
<dbReference type="Gene3D" id="3.40.190.10">
    <property type="entry name" value="Periplasmic binding protein-like II"/>
    <property type="match status" value="2"/>
</dbReference>
<evidence type="ECO:0000256" key="3">
    <source>
        <dbReference type="ARBA" id="ARBA00023136"/>
    </source>
</evidence>
<dbReference type="NCBIfam" id="NF008285">
    <property type="entry name" value="PRK11063.1"/>
    <property type="match status" value="1"/>
</dbReference>
<keyword evidence="10" id="KW-1185">Reference proteome</keyword>